<dbReference type="EMBL" id="CM035433">
    <property type="protein sequence ID" value="KAH7293218.1"/>
    <property type="molecule type" value="Genomic_DNA"/>
</dbReference>
<proteinExistence type="predicted"/>
<reference evidence="1" key="1">
    <citation type="submission" date="2021-08" db="EMBL/GenBank/DDBJ databases">
        <title>WGS assembly of Ceratopteris richardii.</title>
        <authorList>
            <person name="Marchant D.B."/>
            <person name="Chen G."/>
            <person name="Jenkins J."/>
            <person name="Shu S."/>
            <person name="Leebens-Mack J."/>
            <person name="Grimwood J."/>
            <person name="Schmutz J."/>
            <person name="Soltis P."/>
            <person name="Soltis D."/>
            <person name="Chen Z.-H."/>
        </authorList>
    </citation>
    <scope>NUCLEOTIDE SEQUENCE</scope>
    <source>
        <strain evidence="1">Whitten #5841</strain>
        <tissue evidence="1">Leaf</tissue>
    </source>
</reference>
<organism evidence="1 2">
    <name type="scientific">Ceratopteris richardii</name>
    <name type="common">Triangle waterfern</name>
    <dbReference type="NCBI Taxonomy" id="49495"/>
    <lineage>
        <taxon>Eukaryota</taxon>
        <taxon>Viridiplantae</taxon>
        <taxon>Streptophyta</taxon>
        <taxon>Embryophyta</taxon>
        <taxon>Tracheophyta</taxon>
        <taxon>Polypodiopsida</taxon>
        <taxon>Polypodiidae</taxon>
        <taxon>Polypodiales</taxon>
        <taxon>Pteridineae</taxon>
        <taxon>Pteridaceae</taxon>
        <taxon>Parkerioideae</taxon>
        <taxon>Ceratopteris</taxon>
    </lineage>
</organism>
<gene>
    <name evidence="1" type="ORF">KP509_28G016300</name>
</gene>
<dbReference type="AlphaFoldDB" id="A0A8T2RC57"/>
<evidence type="ECO:0000313" key="1">
    <source>
        <dbReference type="EMBL" id="KAH7293218.1"/>
    </source>
</evidence>
<dbReference type="Proteomes" id="UP000825935">
    <property type="component" value="Chromosome 28"/>
</dbReference>
<protein>
    <submittedName>
        <fullName evidence="1">Uncharacterized protein</fullName>
    </submittedName>
</protein>
<accession>A0A8T2RC57</accession>
<keyword evidence="2" id="KW-1185">Reference proteome</keyword>
<sequence>MRVIFTKEELQKSNTTLIIREPGCLSIRPGQSLALVFDIGLHDYGSRKRLSSKQHSVDAEDRPRFACTITAPYRVSIWRVLVGEVRTRDFLSHHSTILF</sequence>
<name>A0A8T2RC57_CERRI</name>
<comment type="caution">
    <text evidence="1">The sequence shown here is derived from an EMBL/GenBank/DDBJ whole genome shotgun (WGS) entry which is preliminary data.</text>
</comment>
<evidence type="ECO:0000313" key="2">
    <source>
        <dbReference type="Proteomes" id="UP000825935"/>
    </source>
</evidence>